<keyword evidence="2" id="KW-1185">Reference proteome</keyword>
<reference evidence="1 2" key="1">
    <citation type="submission" date="2013-02" db="EMBL/GenBank/DDBJ databases">
        <title>The Genome Sequence of Plasmodium inui San Antonio 1.</title>
        <authorList>
            <consortium name="The Broad Institute Genome Sequencing Platform"/>
            <consortium name="The Broad Institute Genome Sequencing Center for Infectious Disease"/>
            <person name="Neafsey D."/>
            <person name="Cheeseman I."/>
            <person name="Volkman S."/>
            <person name="Adams J."/>
            <person name="Walker B."/>
            <person name="Young S.K."/>
            <person name="Zeng Q."/>
            <person name="Gargeya S."/>
            <person name="Fitzgerald M."/>
            <person name="Haas B."/>
            <person name="Abouelleil A."/>
            <person name="Alvarado L."/>
            <person name="Arachchi H.M."/>
            <person name="Berlin A.M."/>
            <person name="Chapman S.B."/>
            <person name="Dewar J."/>
            <person name="Goldberg J."/>
            <person name="Griggs A."/>
            <person name="Gujja S."/>
            <person name="Hansen M."/>
            <person name="Howarth C."/>
            <person name="Imamovic A."/>
            <person name="Larimer J."/>
            <person name="McCowan C."/>
            <person name="Murphy C."/>
            <person name="Neiman D."/>
            <person name="Pearson M."/>
            <person name="Priest M."/>
            <person name="Roberts A."/>
            <person name="Saif S."/>
            <person name="Shea T."/>
            <person name="Sisk P."/>
            <person name="Sykes S."/>
            <person name="Wortman J."/>
            <person name="Nusbaum C."/>
            <person name="Birren B."/>
        </authorList>
    </citation>
    <scope>NUCLEOTIDE SEQUENCE [LARGE SCALE GENOMIC DNA]</scope>
    <source>
        <strain evidence="1 2">San Antonio 1</strain>
    </source>
</reference>
<dbReference type="RefSeq" id="XP_008819193.1">
    <property type="nucleotide sequence ID" value="XM_008820971.1"/>
</dbReference>
<evidence type="ECO:0000313" key="1">
    <source>
        <dbReference type="EMBL" id="EUD64221.1"/>
    </source>
</evidence>
<dbReference type="GeneID" id="20040674"/>
<dbReference type="EMBL" id="KI965525">
    <property type="protein sequence ID" value="EUD64221.1"/>
    <property type="molecule type" value="Genomic_DNA"/>
</dbReference>
<dbReference type="VEuPathDB" id="PlasmoDB:C922_05400"/>
<name>W7AFZ6_9APIC</name>
<protein>
    <submittedName>
        <fullName evidence="1">Uncharacterized protein</fullName>
    </submittedName>
</protein>
<dbReference type="Proteomes" id="UP000030640">
    <property type="component" value="Unassembled WGS sequence"/>
</dbReference>
<sequence length="106" mass="12434">MKVLYEKQLLIHLHPKESLQHLVPLTIYFDAQVIIQNFSQILPPLMRGRHPRKNCRSTGSVCGNYVSKQHIHMIQYITDSAFDKLMRLYDKDTPKYVIHKTTNNNA</sequence>
<organism evidence="1 2">
    <name type="scientific">Plasmodium inui San Antonio 1</name>
    <dbReference type="NCBI Taxonomy" id="1237626"/>
    <lineage>
        <taxon>Eukaryota</taxon>
        <taxon>Sar</taxon>
        <taxon>Alveolata</taxon>
        <taxon>Apicomplexa</taxon>
        <taxon>Aconoidasida</taxon>
        <taxon>Haemosporida</taxon>
        <taxon>Plasmodiidae</taxon>
        <taxon>Plasmodium</taxon>
        <taxon>Plasmodium (Plasmodium)</taxon>
    </lineage>
</organism>
<dbReference type="AlphaFoldDB" id="W7AFZ6"/>
<gene>
    <name evidence="1" type="ORF">C922_05400</name>
</gene>
<evidence type="ECO:0000313" key="2">
    <source>
        <dbReference type="Proteomes" id="UP000030640"/>
    </source>
</evidence>
<accession>W7AFZ6</accession>
<proteinExistence type="predicted"/>